<keyword evidence="5" id="KW-1185">Reference proteome</keyword>
<evidence type="ECO:0000256" key="2">
    <source>
        <dbReference type="ARBA" id="ARBA00022679"/>
    </source>
</evidence>
<organism evidence="4 5">
    <name type="scientific">Streptomyces niveiscabiei</name>
    <dbReference type="NCBI Taxonomy" id="164115"/>
    <lineage>
        <taxon>Bacteria</taxon>
        <taxon>Bacillati</taxon>
        <taxon>Actinomycetota</taxon>
        <taxon>Actinomycetes</taxon>
        <taxon>Kitasatosporales</taxon>
        <taxon>Streptomycetaceae</taxon>
        <taxon>Streptomyces</taxon>
    </lineage>
</organism>
<feature type="domain" description="4'-phosphopantetheinyl transferase" evidence="3">
    <location>
        <begin position="121"/>
        <end position="195"/>
    </location>
</feature>
<dbReference type="GO" id="GO:0016740">
    <property type="term" value="F:transferase activity"/>
    <property type="evidence" value="ECO:0007669"/>
    <property type="project" value="UniProtKB-KW"/>
</dbReference>
<dbReference type="PANTHER" id="PTHR12215">
    <property type="entry name" value="PHOSPHOPANTETHEINE TRANSFERASE"/>
    <property type="match status" value="1"/>
</dbReference>
<dbReference type="Proteomes" id="UP001631957">
    <property type="component" value="Unassembled WGS sequence"/>
</dbReference>
<evidence type="ECO:0000313" key="5">
    <source>
        <dbReference type="Proteomes" id="UP001631957"/>
    </source>
</evidence>
<accession>A0ABW9I9G4</accession>
<comment type="similarity">
    <text evidence="1">Belongs to the P-Pant transferase superfamily. Gsp/Sfp/HetI/AcpT family.</text>
</comment>
<sequence length="257" mass="28259">MTEPGSRPRVVETWWARLADGHDGLVGMLDPVERARYEATLDSGDRRRFLLGCSMIRIGLGDRLGMPPGDVPLKRVCPRCGGPHGKVVLDLPATSPDTDLRFSVTHSGDTVGVAFGQGAEVGLDVEETGRMRNLEVLASRVLSETERADLFGRPPAERPQAFLRYWTRKEAVLKSWGTGLHVPLHRLEVSAPERDPEVLGWPDQPDLPRDLRLIDTLVGGLHPATVCLSGSEDVMLLERDAGPVLRQRVESEKRAVA</sequence>
<dbReference type="RefSeq" id="WP_055719386.1">
    <property type="nucleotide sequence ID" value="NZ_JBJVNI010000038.1"/>
</dbReference>
<dbReference type="PANTHER" id="PTHR12215:SF10">
    <property type="entry name" value="L-AMINOADIPATE-SEMIALDEHYDE DEHYDROGENASE-PHOSPHOPANTETHEINYL TRANSFERASE"/>
    <property type="match status" value="1"/>
</dbReference>
<comment type="caution">
    <text evidence="4">The sequence shown here is derived from an EMBL/GenBank/DDBJ whole genome shotgun (WGS) entry which is preliminary data.</text>
</comment>
<evidence type="ECO:0000259" key="3">
    <source>
        <dbReference type="Pfam" id="PF01648"/>
    </source>
</evidence>
<gene>
    <name evidence="4" type="ORF">ACKI18_43990</name>
</gene>
<reference evidence="4 5" key="1">
    <citation type="submission" date="2024-12" db="EMBL/GenBank/DDBJ databases">
        <title>Forecasting of Potato common scab and diversities of Pathogenic streptomyces spp. in china.</title>
        <authorList>
            <person name="Handique U."/>
            <person name="Wu J."/>
        </authorList>
    </citation>
    <scope>NUCLEOTIDE SEQUENCE [LARGE SCALE GENOMIC DNA]</scope>
    <source>
        <strain evidence="4 5">ZRIMU1530</strain>
    </source>
</reference>
<dbReference type="InterPro" id="IPR008278">
    <property type="entry name" value="4-PPantetheinyl_Trfase_dom"/>
</dbReference>
<dbReference type="InterPro" id="IPR050559">
    <property type="entry name" value="P-Pant_transferase_sf"/>
</dbReference>
<evidence type="ECO:0000313" key="4">
    <source>
        <dbReference type="EMBL" id="MFM9615632.1"/>
    </source>
</evidence>
<keyword evidence="2 4" id="KW-0808">Transferase</keyword>
<dbReference type="SUPFAM" id="SSF56214">
    <property type="entry name" value="4'-phosphopantetheinyl transferase"/>
    <property type="match status" value="2"/>
</dbReference>
<proteinExistence type="inferred from homology"/>
<dbReference type="InterPro" id="IPR037143">
    <property type="entry name" value="4-PPantetheinyl_Trfase_dom_sf"/>
</dbReference>
<name>A0ABW9I9G4_9ACTN</name>
<dbReference type="Pfam" id="PF01648">
    <property type="entry name" value="ACPS"/>
    <property type="match status" value="1"/>
</dbReference>
<protein>
    <submittedName>
        <fullName evidence="4">4'-phosphopantetheinyl transferase family protein</fullName>
    </submittedName>
</protein>
<evidence type="ECO:0000256" key="1">
    <source>
        <dbReference type="ARBA" id="ARBA00010990"/>
    </source>
</evidence>
<dbReference type="Gene3D" id="3.90.470.20">
    <property type="entry name" value="4'-phosphopantetheinyl transferase domain"/>
    <property type="match status" value="1"/>
</dbReference>
<dbReference type="EMBL" id="JBJVNI010000038">
    <property type="protein sequence ID" value="MFM9615632.1"/>
    <property type="molecule type" value="Genomic_DNA"/>
</dbReference>